<evidence type="ECO:0000256" key="4">
    <source>
        <dbReference type="ARBA" id="ARBA00022679"/>
    </source>
</evidence>
<feature type="domain" description="DNA polymerase III beta sliding clamp N-terminal" evidence="10">
    <location>
        <begin position="1"/>
        <end position="117"/>
    </location>
</feature>
<comment type="function">
    <text evidence="9">Confers DNA tethering and processivity to DNA polymerases and other proteins. Acts as a clamp, forming a ring around DNA (a reaction catalyzed by the clamp-loading complex) which diffuses in an ATP-independent manner freely and bidirectionally along dsDNA. Initially characterized for its ability to contact the catalytic subunit of DNA polymerase III (Pol III), a complex, multichain enzyme responsible for most of the replicative synthesis in bacteria; Pol III exhibits 3'-5' exonuclease proofreading activity. The beta chain is required for initiation of replication as well as for processivity of DNA replication.</text>
</comment>
<evidence type="ECO:0000256" key="2">
    <source>
        <dbReference type="ARBA" id="ARBA00010752"/>
    </source>
</evidence>
<gene>
    <name evidence="13" type="ORF">UW60_C0051G0003</name>
</gene>
<dbReference type="Pfam" id="PF00712">
    <property type="entry name" value="DNA_pol3_beta"/>
    <property type="match status" value="1"/>
</dbReference>
<dbReference type="Pfam" id="PF02768">
    <property type="entry name" value="DNA_pol3_beta_3"/>
    <property type="match status" value="1"/>
</dbReference>
<name>A0A0G1J0E4_9BACT</name>
<proteinExistence type="inferred from homology"/>
<feature type="domain" description="DNA polymerase III beta sliding clamp central" evidence="11">
    <location>
        <begin position="130"/>
        <end position="246"/>
    </location>
</feature>
<organism evidence="13 14">
    <name type="scientific">Candidatus Woesebacteria bacterium GW2011_GWA2_44_33</name>
    <dbReference type="NCBI Taxonomy" id="1618564"/>
    <lineage>
        <taxon>Bacteria</taxon>
        <taxon>Candidatus Woeseibacteriota</taxon>
    </lineage>
</organism>
<dbReference type="GO" id="GO:0009360">
    <property type="term" value="C:DNA polymerase III complex"/>
    <property type="evidence" value="ECO:0007669"/>
    <property type="project" value="InterPro"/>
</dbReference>
<comment type="similarity">
    <text evidence="2 9">Belongs to the beta sliding clamp family.</text>
</comment>
<dbReference type="InterPro" id="IPR022635">
    <property type="entry name" value="DNA_polIII_beta_C"/>
</dbReference>
<dbReference type="NCBIfam" id="TIGR00663">
    <property type="entry name" value="dnan"/>
    <property type="match status" value="1"/>
</dbReference>
<sequence length="372" mass="39615">MKVAILQENLAKIVAAAARSVSSRPQLPVLANILLKAEKGKLLAVGTDMMTSVGLWAGGKVEKEGAVTVPGRDVAALTAGLPAGTVELTADGAVLTVVAGRTRAKLMGMAAEDFPEVDAKGKKAFEVDREAWGEAMEKALVCVSPDEGRPILTGVKIEKEEGRRKKEEGGILRLTATDGYRLGIVGVEAEKMELDEVVIIPARTLGEAARLAAGKVLTVELTDDGGACFRFEDGWVKGKLLAGEFPAVDQIIPQEFEAEMTVDRGELEKAVKLAAIFARESANIVKWKIEEGVLRISANSPQIGENETGVEIIGKGNGEIAFNSRYLLDLLGSVSGAERLTFKMAGPVKPGMFGIEGNKNFKHVIMPVRVQK</sequence>
<dbReference type="Gene3D" id="3.70.10.10">
    <property type="match status" value="1"/>
</dbReference>
<dbReference type="PIRSF" id="PIRSF000804">
    <property type="entry name" value="DNA_pol_III_b"/>
    <property type="match status" value="1"/>
</dbReference>
<evidence type="ECO:0000259" key="10">
    <source>
        <dbReference type="Pfam" id="PF00712"/>
    </source>
</evidence>
<dbReference type="CDD" id="cd00140">
    <property type="entry name" value="beta_clamp"/>
    <property type="match status" value="1"/>
</dbReference>
<dbReference type="SMART" id="SM00480">
    <property type="entry name" value="POL3Bc"/>
    <property type="match status" value="1"/>
</dbReference>
<dbReference type="GO" id="GO:0003887">
    <property type="term" value="F:DNA-directed DNA polymerase activity"/>
    <property type="evidence" value="ECO:0007669"/>
    <property type="project" value="UniProtKB-UniRule"/>
</dbReference>
<feature type="domain" description="DNA polymerase III beta sliding clamp C-terminal" evidence="12">
    <location>
        <begin position="250"/>
        <end position="369"/>
    </location>
</feature>
<dbReference type="InterPro" id="IPR022634">
    <property type="entry name" value="DNA_polIII_beta_N"/>
</dbReference>
<dbReference type="Proteomes" id="UP000034826">
    <property type="component" value="Unassembled WGS sequence"/>
</dbReference>
<dbReference type="GO" id="GO:0008408">
    <property type="term" value="F:3'-5' exonuclease activity"/>
    <property type="evidence" value="ECO:0007669"/>
    <property type="project" value="InterPro"/>
</dbReference>
<dbReference type="GO" id="GO:0006271">
    <property type="term" value="P:DNA strand elongation involved in DNA replication"/>
    <property type="evidence" value="ECO:0007669"/>
    <property type="project" value="TreeGrafter"/>
</dbReference>
<evidence type="ECO:0000256" key="6">
    <source>
        <dbReference type="ARBA" id="ARBA00022705"/>
    </source>
</evidence>
<evidence type="ECO:0000256" key="1">
    <source>
        <dbReference type="ARBA" id="ARBA00004496"/>
    </source>
</evidence>
<dbReference type="EMBL" id="LCIY01000051">
    <property type="protein sequence ID" value="KKT64803.1"/>
    <property type="molecule type" value="Genomic_DNA"/>
</dbReference>
<keyword evidence="7 9" id="KW-0239">DNA-directed DNA polymerase</keyword>
<dbReference type="AlphaFoldDB" id="A0A0G1J0E4"/>
<keyword evidence="5 9" id="KW-0548">Nucleotidyltransferase</keyword>
<dbReference type="PANTHER" id="PTHR30478:SF0">
    <property type="entry name" value="BETA SLIDING CLAMP"/>
    <property type="match status" value="1"/>
</dbReference>
<dbReference type="Pfam" id="PF02767">
    <property type="entry name" value="DNA_pol3_beta_2"/>
    <property type="match status" value="1"/>
</dbReference>
<dbReference type="Gene3D" id="3.10.150.10">
    <property type="entry name" value="DNA Polymerase III, subunit A, domain 2"/>
    <property type="match status" value="1"/>
</dbReference>
<keyword evidence="3 9" id="KW-0963">Cytoplasm</keyword>
<comment type="caution">
    <text evidence="13">The sequence shown here is derived from an EMBL/GenBank/DDBJ whole genome shotgun (WGS) entry which is preliminary data.</text>
</comment>
<comment type="subcellular location">
    <subcellularLocation>
        <location evidence="1 9">Cytoplasm</location>
    </subcellularLocation>
</comment>
<evidence type="ECO:0000256" key="9">
    <source>
        <dbReference type="PIRNR" id="PIRNR000804"/>
    </source>
</evidence>
<evidence type="ECO:0000313" key="13">
    <source>
        <dbReference type="EMBL" id="KKT64803.1"/>
    </source>
</evidence>
<evidence type="ECO:0000313" key="14">
    <source>
        <dbReference type="Proteomes" id="UP000034826"/>
    </source>
</evidence>
<dbReference type="InterPro" id="IPR022637">
    <property type="entry name" value="DNA_polIII_beta_cen"/>
</dbReference>
<reference evidence="13 14" key="1">
    <citation type="journal article" date="2015" name="Nature">
        <title>rRNA introns, odd ribosomes, and small enigmatic genomes across a large radiation of phyla.</title>
        <authorList>
            <person name="Brown C.T."/>
            <person name="Hug L.A."/>
            <person name="Thomas B.C."/>
            <person name="Sharon I."/>
            <person name="Castelle C.J."/>
            <person name="Singh A."/>
            <person name="Wilkins M.J."/>
            <person name="Williams K.H."/>
            <person name="Banfield J.F."/>
        </authorList>
    </citation>
    <scope>NUCLEOTIDE SEQUENCE [LARGE SCALE GENOMIC DNA]</scope>
</reference>
<dbReference type="InterPro" id="IPR046938">
    <property type="entry name" value="DNA_clamp_sf"/>
</dbReference>
<protein>
    <recommendedName>
        <fullName evidence="9">Beta sliding clamp</fullName>
    </recommendedName>
</protein>
<evidence type="ECO:0000259" key="11">
    <source>
        <dbReference type="Pfam" id="PF02767"/>
    </source>
</evidence>
<evidence type="ECO:0000256" key="7">
    <source>
        <dbReference type="ARBA" id="ARBA00022932"/>
    </source>
</evidence>
<keyword evidence="4 9" id="KW-0808">Transferase</keyword>
<dbReference type="PANTHER" id="PTHR30478">
    <property type="entry name" value="DNA POLYMERASE III SUBUNIT BETA"/>
    <property type="match status" value="1"/>
</dbReference>
<evidence type="ECO:0000256" key="3">
    <source>
        <dbReference type="ARBA" id="ARBA00022490"/>
    </source>
</evidence>
<evidence type="ECO:0000259" key="12">
    <source>
        <dbReference type="Pfam" id="PF02768"/>
    </source>
</evidence>
<dbReference type="PATRIC" id="fig|1618564.3.peg.961"/>
<dbReference type="GO" id="GO:0003677">
    <property type="term" value="F:DNA binding"/>
    <property type="evidence" value="ECO:0007669"/>
    <property type="project" value="UniProtKB-UniRule"/>
</dbReference>
<dbReference type="GO" id="GO:0005737">
    <property type="term" value="C:cytoplasm"/>
    <property type="evidence" value="ECO:0007669"/>
    <property type="project" value="UniProtKB-SubCell"/>
</dbReference>
<dbReference type="InterPro" id="IPR001001">
    <property type="entry name" value="DNA_polIII_beta"/>
</dbReference>
<comment type="subunit">
    <text evidence="9">Forms a ring-shaped head-to-tail homodimer around DNA.</text>
</comment>
<dbReference type="SUPFAM" id="SSF55979">
    <property type="entry name" value="DNA clamp"/>
    <property type="match status" value="3"/>
</dbReference>
<evidence type="ECO:0000256" key="8">
    <source>
        <dbReference type="ARBA" id="ARBA00023125"/>
    </source>
</evidence>
<keyword evidence="8" id="KW-0238">DNA-binding</keyword>
<keyword evidence="6 9" id="KW-0235">DNA replication</keyword>
<accession>A0A0G1J0E4</accession>
<evidence type="ECO:0000256" key="5">
    <source>
        <dbReference type="ARBA" id="ARBA00022695"/>
    </source>
</evidence>